<reference evidence="2 3" key="1">
    <citation type="journal article" date="2021" name="Commun. Biol.">
        <title>The genome of Shorea leprosula (Dipterocarpaceae) highlights the ecological relevance of drought in aseasonal tropical rainforests.</title>
        <authorList>
            <person name="Ng K.K.S."/>
            <person name="Kobayashi M.J."/>
            <person name="Fawcett J.A."/>
            <person name="Hatakeyama M."/>
            <person name="Paape T."/>
            <person name="Ng C.H."/>
            <person name="Ang C.C."/>
            <person name="Tnah L.H."/>
            <person name="Lee C.T."/>
            <person name="Nishiyama T."/>
            <person name="Sese J."/>
            <person name="O'Brien M.J."/>
            <person name="Copetti D."/>
            <person name="Mohd Noor M.I."/>
            <person name="Ong R.C."/>
            <person name="Putra M."/>
            <person name="Sireger I.Z."/>
            <person name="Indrioko S."/>
            <person name="Kosugi Y."/>
            <person name="Izuno A."/>
            <person name="Isagi Y."/>
            <person name="Lee S.L."/>
            <person name="Shimizu K.K."/>
        </authorList>
    </citation>
    <scope>NUCLEOTIDE SEQUENCE [LARGE SCALE GENOMIC DNA]</scope>
    <source>
        <strain evidence="2">214</strain>
    </source>
</reference>
<feature type="region of interest" description="Disordered" evidence="1">
    <location>
        <begin position="124"/>
        <end position="143"/>
    </location>
</feature>
<evidence type="ECO:0000313" key="2">
    <source>
        <dbReference type="EMBL" id="GKU94639.1"/>
    </source>
</evidence>
<gene>
    <name evidence="2" type="ORF">SLEP1_g8098</name>
</gene>
<protein>
    <submittedName>
        <fullName evidence="2">Uncharacterized protein</fullName>
    </submittedName>
</protein>
<dbReference type="PANTHER" id="PTHR35324">
    <property type="entry name" value="BNAA08G03750D PROTEIN"/>
    <property type="match status" value="1"/>
</dbReference>
<name>A0AAV5I8I5_9ROSI</name>
<dbReference type="AlphaFoldDB" id="A0AAV5I8I5"/>
<proteinExistence type="predicted"/>
<dbReference type="Proteomes" id="UP001054252">
    <property type="component" value="Unassembled WGS sequence"/>
</dbReference>
<dbReference type="PANTHER" id="PTHR35324:SF5">
    <property type="entry name" value="BHLH DOMAIN-CONTAINING PROTEIN"/>
    <property type="match status" value="1"/>
</dbReference>
<dbReference type="EMBL" id="BPVZ01000008">
    <property type="protein sequence ID" value="GKU94639.1"/>
    <property type="molecule type" value="Genomic_DNA"/>
</dbReference>
<accession>A0AAV5I8I5</accession>
<evidence type="ECO:0000256" key="1">
    <source>
        <dbReference type="SAM" id="MobiDB-lite"/>
    </source>
</evidence>
<sequence length="143" mass="16044">MTKPSYSEHLSLPYIKVSYPTSLSSLYLQSPYCLISSLKMAFMVSKSQPSFSETEERAVSVKQQLEEDKDVQTLSPITSHLYLKSSARSSSHETLDKEAVLRRIRHHKSLNRVRTALQALASGSGKANGDQMWTELSDDFSCP</sequence>
<keyword evidence="3" id="KW-1185">Reference proteome</keyword>
<organism evidence="2 3">
    <name type="scientific">Rubroshorea leprosula</name>
    <dbReference type="NCBI Taxonomy" id="152421"/>
    <lineage>
        <taxon>Eukaryota</taxon>
        <taxon>Viridiplantae</taxon>
        <taxon>Streptophyta</taxon>
        <taxon>Embryophyta</taxon>
        <taxon>Tracheophyta</taxon>
        <taxon>Spermatophyta</taxon>
        <taxon>Magnoliopsida</taxon>
        <taxon>eudicotyledons</taxon>
        <taxon>Gunneridae</taxon>
        <taxon>Pentapetalae</taxon>
        <taxon>rosids</taxon>
        <taxon>malvids</taxon>
        <taxon>Malvales</taxon>
        <taxon>Dipterocarpaceae</taxon>
        <taxon>Rubroshorea</taxon>
    </lineage>
</organism>
<comment type="caution">
    <text evidence="2">The sequence shown here is derived from an EMBL/GenBank/DDBJ whole genome shotgun (WGS) entry which is preliminary data.</text>
</comment>
<evidence type="ECO:0000313" key="3">
    <source>
        <dbReference type="Proteomes" id="UP001054252"/>
    </source>
</evidence>